<dbReference type="SUPFAM" id="SSF56954">
    <property type="entry name" value="Outer membrane efflux proteins (OEP)"/>
    <property type="match status" value="1"/>
</dbReference>
<evidence type="ECO:0000256" key="8">
    <source>
        <dbReference type="SAM" id="SignalP"/>
    </source>
</evidence>
<keyword evidence="8" id="KW-0732">Signal</keyword>
<proteinExistence type="inferred from homology"/>
<protein>
    <submittedName>
        <fullName evidence="9">TolC family protein</fullName>
    </submittedName>
</protein>
<organism evidence="9 10">
    <name type="scientific">Larkinella insperata</name>
    <dbReference type="NCBI Taxonomy" id="332158"/>
    <lineage>
        <taxon>Bacteria</taxon>
        <taxon>Pseudomonadati</taxon>
        <taxon>Bacteroidota</taxon>
        <taxon>Cytophagia</taxon>
        <taxon>Cytophagales</taxon>
        <taxon>Spirosomataceae</taxon>
        <taxon>Larkinella</taxon>
    </lineage>
</organism>
<comment type="similarity">
    <text evidence="2">Belongs to the outer membrane factor (OMF) (TC 1.B.17) family.</text>
</comment>
<keyword evidence="10" id="KW-1185">Reference proteome</keyword>
<feature type="signal peptide" evidence="8">
    <location>
        <begin position="1"/>
        <end position="25"/>
    </location>
</feature>
<keyword evidence="5" id="KW-0812">Transmembrane</keyword>
<dbReference type="EMBL" id="JBHTLP010000021">
    <property type="protein sequence ID" value="MFD1144179.1"/>
    <property type="molecule type" value="Genomic_DNA"/>
</dbReference>
<evidence type="ECO:0000313" key="10">
    <source>
        <dbReference type="Proteomes" id="UP001597116"/>
    </source>
</evidence>
<comment type="subcellular location">
    <subcellularLocation>
        <location evidence="1">Cell outer membrane</location>
    </subcellularLocation>
</comment>
<dbReference type="InterPro" id="IPR051906">
    <property type="entry name" value="TolC-like"/>
</dbReference>
<dbReference type="Gene3D" id="1.20.1600.10">
    <property type="entry name" value="Outer membrane efflux proteins (OEP)"/>
    <property type="match status" value="1"/>
</dbReference>
<comment type="caution">
    <text evidence="9">The sequence shown here is derived from an EMBL/GenBank/DDBJ whole genome shotgun (WGS) entry which is preliminary data.</text>
</comment>
<dbReference type="PANTHER" id="PTHR30026">
    <property type="entry name" value="OUTER MEMBRANE PROTEIN TOLC"/>
    <property type="match status" value="1"/>
</dbReference>
<evidence type="ECO:0000256" key="2">
    <source>
        <dbReference type="ARBA" id="ARBA00007613"/>
    </source>
</evidence>
<dbReference type="PANTHER" id="PTHR30026:SF20">
    <property type="entry name" value="OUTER MEMBRANE PROTEIN TOLC"/>
    <property type="match status" value="1"/>
</dbReference>
<reference evidence="10" key="1">
    <citation type="journal article" date="2019" name="Int. J. Syst. Evol. Microbiol.">
        <title>The Global Catalogue of Microorganisms (GCM) 10K type strain sequencing project: providing services to taxonomists for standard genome sequencing and annotation.</title>
        <authorList>
            <consortium name="The Broad Institute Genomics Platform"/>
            <consortium name="The Broad Institute Genome Sequencing Center for Infectious Disease"/>
            <person name="Wu L."/>
            <person name="Ma J."/>
        </authorList>
    </citation>
    <scope>NUCLEOTIDE SEQUENCE [LARGE SCALE GENOMIC DNA]</scope>
    <source>
        <strain evidence="10">CCUG 55608</strain>
    </source>
</reference>
<feature type="chain" id="PRO_5047108588" evidence="8">
    <location>
        <begin position="26"/>
        <end position="486"/>
    </location>
</feature>
<keyword evidence="3" id="KW-0813">Transport</keyword>
<evidence type="ECO:0000313" key="9">
    <source>
        <dbReference type="EMBL" id="MFD1144179.1"/>
    </source>
</evidence>
<sequence length="486" mass="55661">MKTEKLLLLIGLLSHFLLKPLPAVAQPQHVTLEDVVQMAKAQSIAAKQAATQKQTNYWQYRTFLAGFRPQLSLDGYLPSFERSFTEVTQPDGTISFQPISNNNSVLNLALSQNIALTGGSVFVQKQLQRFDDFQRNNRLYNGIPFAVGVRQPLFQFNAMKWDRKIEPLKFDESNQQFIEAMEQVTVDATGLYFELLVAQVNLQIAEKNLNNTDTLYKIARHKLELGKISQNDLLQLQLSVLTAQKDYASARQNAEIASLRLRSYMGYRNEQTLELAVPTQIVELTIDVKKALQEAFSNRSDAIAFRRKILEAQRDVDKARKDNGLNATLNASFGLSNRGAHLGDVYIRPQDREYFEIQFVLPIMTWGRAQARTETAKANQQLATQSVEQDKLTFEQAIYTQVTLLQMLQQQVKLTAEADRIGQERYQIAQNRFILSDLSVTDLGIAMQEKDRARRDAILALRDYWTAFYTIRLLTLYDFERNEKIK</sequence>
<accession>A0ABW3QLH5</accession>
<evidence type="ECO:0000256" key="5">
    <source>
        <dbReference type="ARBA" id="ARBA00022692"/>
    </source>
</evidence>
<evidence type="ECO:0000256" key="6">
    <source>
        <dbReference type="ARBA" id="ARBA00023136"/>
    </source>
</evidence>
<evidence type="ECO:0000256" key="3">
    <source>
        <dbReference type="ARBA" id="ARBA00022448"/>
    </source>
</evidence>
<keyword evidence="6" id="KW-0472">Membrane</keyword>
<dbReference type="Pfam" id="PF02321">
    <property type="entry name" value="OEP"/>
    <property type="match status" value="2"/>
</dbReference>
<evidence type="ECO:0000256" key="1">
    <source>
        <dbReference type="ARBA" id="ARBA00004442"/>
    </source>
</evidence>
<dbReference type="Proteomes" id="UP001597116">
    <property type="component" value="Unassembled WGS sequence"/>
</dbReference>
<keyword evidence="7" id="KW-0998">Cell outer membrane</keyword>
<evidence type="ECO:0000256" key="4">
    <source>
        <dbReference type="ARBA" id="ARBA00022452"/>
    </source>
</evidence>
<evidence type="ECO:0000256" key="7">
    <source>
        <dbReference type="ARBA" id="ARBA00023237"/>
    </source>
</evidence>
<name>A0ABW3QLH5_9BACT</name>
<dbReference type="RefSeq" id="WP_265989020.1">
    <property type="nucleotide sequence ID" value="NZ_CP110973.1"/>
</dbReference>
<dbReference type="InterPro" id="IPR003423">
    <property type="entry name" value="OMP_efflux"/>
</dbReference>
<keyword evidence="4" id="KW-1134">Transmembrane beta strand</keyword>
<gene>
    <name evidence="9" type="ORF">ACFQ4C_23845</name>
</gene>